<evidence type="ECO:0000313" key="17">
    <source>
        <dbReference type="EMBL" id="CAD7086674.1"/>
    </source>
</evidence>
<evidence type="ECO:0000256" key="3">
    <source>
        <dbReference type="ARBA" id="ARBA00022454"/>
    </source>
</evidence>
<dbReference type="SUPFAM" id="SSF57903">
    <property type="entry name" value="FYVE/PHD zinc finger"/>
    <property type="match status" value="1"/>
</dbReference>
<dbReference type="OMA" id="SDKGQPY"/>
<evidence type="ECO:0000259" key="15">
    <source>
        <dbReference type="PROSITE" id="PS50812"/>
    </source>
</evidence>
<feature type="domain" description="PWWP" evidence="15">
    <location>
        <begin position="407"/>
        <end position="458"/>
    </location>
</feature>
<dbReference type="PROSITE" id="PS01360">
    <property type="entry name" value="ZF_MYND_1"/>
    <property type="match status" value="1"/>
</dbReference>
<dbReference type="GO" id="GO:0009966">
    <property type="term" value="P:regulation of signal transduction"/>
    <property type="evidence" value="ECO:0007669"/>
    <property type="project" value="TreeGrafter"/>
</dbReference>
<evidence type="ECO:0000259" key="16">
    <source>
        <dbReference type="PROSITE" id="PS50865"/>
    </source>
</evidence>
<evidence type="ECO:0000256" key="13">
    <source>
        <dbReference type="SAM" id="Coils"/>
    </source>
</evidence>
<feature type="compositionally biased region" description="Basic residues" evidence="14">
    <location>
        <begin position="513"/>
        <end position="522"/>
    </location>
</feature>
<feature type="compositionally biased region" description="Polar residues" evidence="14">
    <location>
        <begin position="126"/>
        <end position="168"/>
    </location>
</feature>
<dbReference type="Gene3D" id="6.10.140.2220">
    <property type="match status" value="1"/>
</dbReference>
<dbReference type="InterPro" id="IPR057053">
    <property type="entry name" value="MYND_ZMYND11_ZMYD8"/>
</dbReference>
<feature type="region of interest" description="Disordered" evidence="14">
    <location>
        <begin position="126"/>
        <end position="196"/>
    </location>
</feature>
<evidence type="ECO:0000256" key="6">
    <source>
        <dbReference type="ARBA" id="ARBA00022833"/>
    </source>
</evidence>
<evidence type="ECO:0008006" key="19">
    <source>
        <dbReference type="Google" id="ProtNLM"/>
    </source>
</evidence>
<dbReference type="GO" id="GO:0034243">
    <property type="term" value="P:regulation of transcription elongation by RNA polymerase II"/>
    <property type="evidence" value="ECO:0007669"/>
    <property type="project" value="InterPro"/>
</dbReference>
<evidence type="ECO:0000256" key="14">
    <source>
        <dbReference type="SAM" id="MobiDB-lite"/>
    </source>
</evidence>
<feature type="compositionally biased region" description="Basic and acidic residues" evidence="14">
    <location>
        <begin position="180"/>
        <end position="196"/>
    </location>
</feature>
<evidence type="ECO:0000313" key="18">
    <source>
        <dbReference type="Proteomes" id="UP000594454"/>
    </source>
</evidence>
<keyword evidence="6" id="KW-0862">Zinc</keyword>
<dbReference type="CDD" id="cd20159">
    <property type="entry name" value="PWWP_BS69"/>
    <property type="match status" value="1"/>
</dbReference>
<evidence type="ECO:0000256" key="11">
    <source>
        <dbReference type="ARBA" id="ARBA00023242"/>
    </source>
</evidence>
<dbReference type="PROSITE" id="PS50865">
    <property type="entry name" value="ZF_MYND_2"/>
    <property type="match status" value="1"/>
</dbReference>
<dbReference type="SUPFAM" id="SSF63748">
    <property type="entry name" value="Tudor/PWWP/MBT"/>
    <property type="match status" value="1"/>
</dbReference>
<dbReference type="SUPFAM" id="SSF47370">
    <property type="entry name" value="Bromodomain"/>
    <property type="match status" value="1"/>
</dbReference>
<comment type="subcellular location">
    <subcellularLocation>
        <location evidence="2">Chromosome</location>
    </subcellularLocation>
    <subcellularLocation>
        <location evidence="1">Nucleus</location>
    </subcellularLocation>
</comment>
<dbReference type="Gene3D" id="1.20.920.10">
    <property type="entry name" value="Bromodomain-like"/>
    <property type="match status" value="1"/>
</dbReference>
<evidence type="ECO:0000256" key="10">
    <source>
        <dbReference type="ARBA" id="ARBA00023163"/>
    </source>
</evidence>
<evidence type="ECO:0000256" key="4">
    <source>
        <dbReference type="ARBA" id="ARBA00022723"/>
    </source>
</evidence>
<dbReference type="InterPro" id="IPR011011">
    <property type="entry name" value="Znf_FYVE_PHD"/>
</dbReference>
<dbReference type="Gene3D" id="2.30.30.140">
    <property type="match status" value="1"/>
</dbReference>
<dbReference type="GO" id="GO:0005634">
    <property type="term" value="C:nucleus"/>
    <property type="evidence" value="ECO:0007669"/>
    <property type="project" value="UniProtKB-SubCell"/>
</dbReference>
<keyword evidence="5 12" id="KW-0863">Zinc-finger</keyword>
<keyword evidence="3" id="KW-0158">Chromosome</keyword>
<dbReference type="FunCoup" id="A0A7R8YVU2">
    <property type="interactions" value="717"/>
</dbReference>
<feature type="coiled-coil region" evidence="13">
    <location>
        <begin position="709"/>
        <end position="736"/>
    </location>
</feature>
<feature type="compositionally biased region" description="Polar residues" evidence="14">
    <location>
        <begin position="640"/>
        <end position="671"/>
    </location>
</feature>
<dbReference type="GO" id="GO:0140006">
    <property type="term" value="F:histone H3 reader activity"/>
    <property type="evidence" value="ECO:0007669"/>
    <property type="project" value="UniProtKB-ARBA"/>
</dbReference>
<organism evidence="17 18">
    <name type="scientific">Hermetia illucens</name>
    <name type="common">Black soldier fly</name>
    <dbReference type="NCBI Taxonomy" id="343691"/>
    <lineage>
        <taxon>Eukaryota</taxon>
        <taxon>Metazoa</taxon>
        <taxon>Ecdysozoa</taxon>
        <taxon>Arthropoda</taxon>
        <taxon>Hexapoda</taxon>
        <taxon>Insecta</taxon>
        <taxon>Pterygota</taxon>
        <taxon>Neoptera</taxon>
        <taxon>Endopterygota</taxon>
        <taxon>Diptera</taxon>
        <taxon>Brachycera</taxon>
        <taxon>Stratiomyomorpha</taxon>
        <taxon>Stratiomyidae</taxon>
        <taxon>Hermetiinae</taxon>
        <taxon>Hermetia</taxon>
    </lineage>
</organism>
<evidence type="ECO:0000256" key="9">
    <source>
        <dbReference type="ARBA" id="ARBA00023117"/>
    </source>
</evidence>
<dbReference type="Proteomes" id="UP000594454">
    <property type="component" value="Chromosome 4"/>
</dbReference>
<dbReference type="Pfam" id="PF24324">
    <property type="entry name" value="MYND_ZMYND11_ZMYD8"/>
    <property type="match status" value="1"/>
</dbReference>
<dbReference type="InterPro" id="IPR002893">
    <property type="entry name" value="Znf_MYND"/>
</dbReference>
<name>A0A7R8YVU2_HERIL</name>
<dbReference type="PANTHER" id="PTHR46379">
    <property type="entry name" value="ZINC FINGER MYND DOMAIN-CONTAINING"/>
    <property type="match status" value="1"/>
</dbReference>
<feature type="compositionally biased region" description="Low complexity" evidence="14">
    <location>
        <begin position="541"/>
        <end position="555"/>
    </location>
</feature>
<dbReference type="PANTHER" id="PTHR46379:SF1">
    <property type="entry name" value="ZINC FINGER MYND DOMAIN-CONTAINING PROTEIN 11"/>
    <property type="match status" value="1"/>
</dbReference>
<keyword evidence="13" id="KW-0175">Coiled coil</keyword>
<dbReference type="GO" id="GO:0005694">
    <property type="term" value="C:chromosome"/>
    <property type="evidence" value="ECO:0007669"/>
    <property type="project" value="UniProtKB-SubCell"/>
</dbReference>
<dbReference type="AlphaFoldDB" id="A0A7R8YVU2"/>
<dbReference type="InParanoid" id="A0A7R8YVU2"/>
<dbReference type="InterPro" id="IPR047268">
    <property type="entry name" value="PWWP_BS69"/>
</dbReference>
<dbReference type="FunFam" id="6.10.140.2220:FF:000002">
    <property type="entry name" value="Protein kinase C-binding protein 1 isoform C"/>
    <property type="match status" value="1"/>
</dbReference>
<feature type="compositionally biased region" description="Polar residues" evidence="14">
    <location>
        <begin position="523"/>
        <end position="540"/>
    </location>
</feature>
<evidence type="ECO:0000256" key="8">
    <source>
        <dbReference type="ARBA" id="ARBA00023015"/>
    </source>
</evidence>
<keyword evidence="10" id="KW-0804">Transcription</keyword>
<feature type="domain" description="MYND-type" evidence="16">
    <location>
        <begin position="743"/>
        <end position="778"/>
    </location>
</feature>
<evidence type="ECO:0000256" key="7">
    <source>
        <dbReference type="ARBA" id="ARBA00022853"/>
    </source>
</evidence>
<dbReference type="InterPro" id="IPR047269">
    <property type="entry name" value="ZMY11"/>
</dbReference>
<dbReference type="PROSITE" id="PS50812">
    <property type="entry name" value="PWWP"/>
    <property type="match status" value="1"/>
</dbReference>
<proteinExistence type="predicted"/>
<dbReference type="GO" id="GO:0008270">
    <property type="term" value="F:zinc ion binding"/>
    <property type="evidence" value="ECO:0007669"/>
    <property type="project" value="UniProtKB-KW"/>
</dbReference>
<dbReference type="OrthoDB" id="6272564at2759"/>
<dbReference type="InterPro" id="IPR036427">
    <property type="entry name" value="Bromodomain-like_sf"/>
</dbReference>
<dbReference type="InterPro" id="IPR000313">
    <property type="entry name" value="PWWP_dom"/>
</dbReference>
<protein>
    <recommendedName>
        <fullName evidence="19">ZMYND11 protein</fullName>
    </recommendedName>
</protein>
<keyword evidence="8" id="KW-0805">Transcription regulation</keyword>
<evidence type="ECO:0000256" key="2">
    <source>
        <dbReference type="ARBA" id="ARBA00004286"/>
    </source>
</evidence>
<accession>A0A7R8YVU2</accession>
<keyword evidence="11" id="KW-0539">Nucleus</keyword>
<keyword evidence="4" id="KW-0479">Metal-binding</keyword>
<keyword evidence="7" id="KW-0156">Chromatin regulator</keyword>
<dbReference type="SMART" id="SM00293">
    <property type="entry name" value="PWWP"/>
    <property type="match status" value="1"/>
</dbReference>
<keyword evidence="18" id="KW-1185">Reference proteome</keyword>
<dbReference type="GO" id="GO:0003714">
    <property type="term" value="F:transcription corepressor activity"/>
    <property type="evidence" value="ECO:0007669"/>
    <property type="project" value="InterPro"/>
</dbReference>
<evidence type="ECO:0000256" key="5">
    <source>
        <dbReference type="ARBA" id="ARBA00022771"/>
    </source>
</evidence>
<dbReference type="EMBL" id="LR899012">
    <property type="protein sequence ID" value="CAD7086674.1"/>
    <property type="molecule type" value="Genomic_DNA"/>
</dbReference>
<feature type="region of interest" description="Disordered" evidence="14">
    <location>
        <begin position="509"/>
        <end position="682"/>
    </location>
</feature>
<keyword evidence="9" id="KW-0103">Bromodomain</keyword>
<gene>
    <name evidence="17" type="ORF">HERILL_LOCUS9430</name>
</gene>
<reference evidence="17 18" key="1">
    <citation type="submission" date="2020-11" db="EMBL/GenBank/DDBJ databases">
        <authorList>
            <person name="Wallbank WR R."/>
            <person name="Pardo Diaz C."/>
            <person name="Kozak K."/>
            <person name="Martin S."/>
            <person name="Jiggins C."/>
            <person name="Moest M."/>
            <person name="Warren A I."/>
            <person name="Generalovic N T."/>
            <person name="Byers J.R.P. K."/>
            <person name="Montejo-Kovacevich G."/>
            <person name="Yen C E."/>
        </authorList>
    </citation>
    <scope>NUCLEOTIDE SEQUENCE [LARGE SCALE GENOMIC DNA]</scope>
</reference>
<evidence type="ECO:0000256" key="1">
    <source>
        <dbReference type="ARBA" id="ARBA00004123"/>
    </source>
</evidence>
<dbReference type="SUPFAM" id="SSF144232">
    <property type="entry name" value="HIT/MYND zinc finger-like"/>
    <property type="match status" value="1"/>
</dbReference>
<sequence length="786" mass="88950">MNQERKANSSLIRILWAVIKQQKPATASTSKIVKFLMTEGGLTETEAEDAVKDAVEDGLLEVNSNSSTPARNARKSPTRTYRIPSEVGVSIADLDHDLYCFECHSPGNLQKCSLCPRVFHEHCTPTNANSSSTNKRGQSPPNQQPVTTNDTTTESVEESVSQMETTVNEADVEEQQPPAEHVEEKPSFKREVASSTEDIRIQRLLSQNSETKDVMCMGEVRPPSRRTRRVLSTYEKLDASALDTDENQDNVMLCTSCRLYRTQSDPVIEAEEKNYLLKFIFTRIKTWITADTYSPLPFSSSIPMPSKQEFELFEKKCLKFPKTLDYIDKKLKSNGYSSLTEFQCDIMDIQHSVGVVYGVQSDEYYACVYLLSDCAFELSEIRKCADCYRHSNEKSNEYWFCKPCVPRHELVFAKQIGYSHWPAKVIKLENNRYDVRFFGSQHLRANIDAVYVLPIDTDIKSLKVKKTVSFNKAMEELEIHQELSKWPPGQFSYEAERKHPVDLSGIHSIWQNQKRKPGKGKKTAQNSVNREADTSSEVWNTSLNSTTMTTASTTTGEIASPLQSHTTPNNRGGKRRKNNSSATESSIHSVADMIANKKSKPNAISTPLKKKVNAKGKPNMARQKSANGNDPNKRSDVEDPNQQVPVSQTNGEESEVSSTQDHSSRPTSKPNTPARIKSNLGKPKQDIVETLLRDLQALKCPPAACKLATQTLQAEIERAAERNKQLIEKHNRAIAVIKKKQWCYYCGKEAIYHCCWNTAYCSTECQQEHWQMEHKKACRRDRRKAD</sequence>
<evidence type="ECO:0000256" key="12">
    <source>
        <dbReference type="PROSITE-ProRule" id="PRU00134"/>
    </source>
</evidence>